<reference evidence="13 14" key="1">
    <citation type="submission" date="2016-11" db="EMBL/GenBank/DDBJ databases">
        <authorList>
            <person name="Jaros S."/>
            <person name="Januszkiewicz K."/>
            <person name="Wedrychowicz H."/>
        </authorList>
    </citation>
    <scope>NUCLEOTIDE SEQUENCE [LARGE SCALE GENOMIC DNA]</scope>
    <source>
        <strain evidence="13 14">DSM 21637</strain>
    </source>
</reference>
<evidence type="ECO:0000313" key="14">
    <source>
        <dbReference type="Proteomes" id="UP000182350"/>
    </source>
</evidence>
<feature type="transmembrane region" description="Helical" evidence="12">
    <location>
        <begin position="6"/>
        <end position="27"/>
    </location>
</feature>
<organism evidence="13 14">
    <name type="scientific">Marinospirillum alkaliphilum DSM 21637</name>
    <dbReference type="NCBI Taxonomy" id="1122209"/>
    <lineage>
        <taxon>Bacteria</taxon>
        <taxon>Pseudomonadati</taxon>
        <taxon>Pseudomonadota</taxon>
        <taxon>Gammaproteobacteria</taxon>
        <taxon>Oceanospirillales</taxon>
        <taxon>Oceanospirillaceae</taxon>
        <taxon>Marinospirillum</taxon>
    </lineage>
</organism>
<accession>A0A1K1YNL0</accession>
<dbReference type="STRING" id="1122209.SAMN02745752_02346"/>
<protein>
    <recommendedName>
        <fullName evidence="12">Fluoride-specific ion channel FluC</fullName>
    </recommendedName>
</protein>
<evidence type="ECO:0000256" key="4">
    <source>
        <dbReference type="ARBA" id="ARBA00022692"/>
    </source>
</evidence>
<evidence type="ECO:0000256" key="7">
    <source>
        <dbReference type="ARBA" id="ARBA00023065"/>
    </source>
</evidence>
<comment type="subcellular location">
    <subcellularLocation>
        <location evidence="1 12">Cell membrane</location>
        <topology evidence="1 12">Multi-pass membrane protein</topology>
    </subcellularLocation>
</comment>
<keyword evidence="7 12" id="KW-0406">Ion transport</keyword>
<dbReference type="Pfam" id="PF02537">
    <property type="entry name" value="CRCB"/>
    <property type="match status" value="1"/>
</dbReference>
<dbReference type="GO" id="GO:0140114">
    <property type="term" value="P:cellular detoxification of fluoride"/>
    <property type="evidence" value="ECO:0007669"/>
    <property type="project" value="UniProtKB-UniRule"/>
</dbReference>
<comment type="similarity">
    <text evidence="10 12">Belongs to the fluoride channel Fluc/FEX (TC 1.A.43) family.</text>
</comment>
<evidence type="ECO:0000256" key="2">
    <source>
        <dbReference type="ARBA" id="ARBA00022475"/>
    </source>
</evidence>
<keyword evidence="2 12" id="KW-1003">Cell membrane</keyword>
<dbReference type="AlphaFoldDB" id="A0A1K1YNL0"/>
<feature type="binding site" evidence="12">
    <location>
        <position position="82"/>
    </location>
    <ligand>
        <name>Na(+)</name>
        <dbReference type="ChEBI" id="CHEBI:29101"/>
        <note>structural</note>
    </ligand>
</feature>
<dbReference type="RefSeq" id="WP_281249036.1">
    <property type="nucleotide sequence ID" value="NZ_FPJW01000008.1"/>
</dbReference>
<dbReference type="GO" id="GO:0046872">
    <property type="term" value="F:metal ion binding"/>
    <property type="evidence" value="ECO:0007669"/>
    <property type="project" value="UniProtKB-KW"/>
</dbReference>
<feature type="transmembrane region" description="Helical" evidence="12">
    <location>
        <begin position="107"/>
        <end position="128"/>
    </location>
</feature>
<keyword evidence="6 12" id="KW-0915">Sodium</keyword>
<feature type="binding site" evidence="12">
    <location>
        <position position="85"/>
    </location>
    <ligand>
        <name>Na(+)</name>
        <dbReference type="ChEBI" id="CHEBI:29101"/>
        <note>structural</note>
    </ligand>
</feature>
<dbReference type="GO" id="GO:0005886">
    <property type="term" value="C:plasma membrane"/>
    <property type="evidence" value="ECO:0007669"/>
    <property type="project" value="UniProtKB-SubCell"/>
</dbReference>
<feature type="transmembrane region" description="Helical" evidence="12">
    <location>
        <begin position="39"/>
        <end position="59"/>
    </location>
</feature>
<dbReference type="HAMAP" id="MF_00454">
    <property type="entry name" value="FluC"/>
    <property type="match status" value="1"/>
</dbReference>
<comment type="function">
    <text evidence="12">Fluoride-specific ion channel. Important for reducing fluoride concentration in the cell, thus reducing its toxicity.</text>
</comment>
<evidence type="ECO:0000256" key="5">
    <source>
        <dbReference type="ARBA" id="ARBA00022989"/>
    </source>
</evidence>
<keyword evidence="4 12" id="KW-0812">Transmembrane</keyword>
<evidence type="ECO:0000256" key="12">
    <source>
        <dbReference type="HAMAP-Rule" id="MF_00454"/>
    </source>
</evidence>
<keyword evidence="14" id="KW-1185">Reference proteome</keyword>
<feature type="transmembrane region" description="Helical" evidence="12">
    <location>
        <begin position="71"/>
        <end position="95"/>
    </location>
</feature>
<evidence type="ECO:0000256" key="9">
    <source>
        <dbReference type="ARBA" id="ARBA00023303"/>
    </source>
</evidence>
<evidence type="ECO:0000256" key="6">
    <source>
        <dbReference type="ARBA" id="ARBA00023053"/>
    </source>
</evidence>
<keyword evidence="12" id="KW-0479">Metal-binding</keyword>
<keyword evidence="3" id="KW-0997">Cell inner membrane</keyword>
<proteinExistence type="inferred from homology"/>
<evidence type="ECO:0000256" key="8">
    <source>
        <dbReference type="ARBA" id="ARBA00023136"/>
    </source>
</evidence>
<evidence type="ECO:0000256" key="1">
    <source>
        <dbReference type="ARBA" id="ARBA00004651"/>
    </source>
</evidence>
<keyword evidence="9 12" id="KW-0407">Ion channel</keyword>
<keyword evidence="12" id="KW-0813">Transport</keyword>
<dbReference type="Proteomes" id="UP000182350">
    <property type="component" value="Unassembled WGS sequence"/>
</dbReference>
<evidence type="ECO:0000256" key="3">
    <source>
        <dbReference type="ARBA" id="ARBA00022519"/>
    </source>
</evidence>
<keyword evidence="5 12" id="KW-1133">Transmembrane helix</keyword>
<dbReference type="GO" id="GO:0062054">
    <property type="term" value="F:fluoride channel activity"/>
    <property type="evidence" value="ECO:0007669"/>
    <property type="project" value="UniProtKB-UniRule"/>
</dbReference>
<evidence type="ECO:0000256" key="10">
    <source>
        <dbReference type="ARBA" id="ARBA00035120"/>
    </source>
</evidence>
<keyword evidence="8 12" id="KW-0472">Membrane</keyword>
<evidence type="ECO:0000313" key="13">
    <source>
        <dbReference type="EMBL" id="SFX63594.1"/>
    </source>
</evidence>
<dbReference type="EMBL" id="FPJW01000008">
    <property type="protein sequence ID" value="SFX63594.1"/>
    <property type="molecule type" value="Genomic_DNA"/>
</dbReference>
<dbReference type="PANTHER" id="PTHR28259:SF1">
    <property type="entry name" value="FLUORIDE EXPORT PROTEIN 1-RELATED"/>
    <property type="match status" value="1"/>
</dbReference>
<dbReference type="PANTHER" id="PTHR28259">
    <property type="entry name" value="FLUORIDE EXPORT PROTEIN 1-RELATED"/>
    <property type="match status" value="1"/>
</dbReference>
<dbReference type="InterPro" id="IPR003691">
    <property type="entry name" value="FluC"/>
</dbReference>
<comment type="catalytic activity">
    <reaction evidence="11">
        <text>fluoride(in) = fluoride(out)</text>
        <dbReference type="Rhea" id="RHEA:76159"/>
        <dbReference type="ChEBI" id="CHEBI:17051"/>
    </reaction>
    <physiologicalReaction direction="left-to-right" evidence="11">
        <dbReference type="Rhea" id="RHEA:76160"/>
    </physiologicalReaction>
</comment>
<name>A0A1K1YNL0_9GAMM</name>
<evidence type="ECO:0000256" key="11">
    <source>
        <dbReference type="ARBA" id="ARBA00035585"/>
    </source>
</evidence>
<gene>
    <name evidence="12" type="primary">fluC</name>
    <name evidence="12" type="synonym">crcB</name>
    <name evidence="13" type="ORF">SAMN02745752_02346</name>
</gene>
<comment type="activity regulation">
    <text evidence="12">Na(+) is not transported, but it plays an essential structural role and its presence is essential for fluoride channel function.</text>
</comment>
<sequence length="132" mass="13812">MLESLKLFNLLLVAAGGALGGMARLAVTDLCSHWLGSRFPWGTLMVNLSGALLAGWLAARLGIPSSLDLSSAWLALVVGLLGGYTTVSSFSLQTLTLWQSGQRFRAAAYTLATCLIGFLLVVLGWWLAGGGA</sequence>